<organism evidence="2 3">
    <name type="scientific">Corynebacterium marinum</name>
    <dbReference type="NCBI Taxonomy" id="349751"/>
    <lineage>
        <taxon>Bacteria</taxon>
        <taxon>Bacillati</taxon>
        <taxon>Actinomycetota</taxon>
        <taxon>Actinomycetes</taxon>
        <taxon>Mycobacteriales</taxon>
        <taxon>Corynebacteriaceae</taxon>
        <taxon>Corynebacterium</taxon>
    </lineage>
</organism>
<protein>
    <submittedName>
        <fullName evidence="2">DUF1846 family protein</fullName>
    </submittedName>
</protein>
<reference evidence="2 3" key="1">
    <citation type="journal article" date="2020" name="Biotechnol. Biofuels">
        <title>New insights from the biogas microbiome by comprehensive genome-resolved metagenomics of nearly 1600 species originating from multiple anaerobic digesters.</title>
        <authorList>
            <person name="Campanaro S."/>
            <person name="Treu L."/>
            <person name="Rodriguez-R L.M."/>
            <person name="Kovalovszki A."/>
            <person name="Ziels R.M."/>
            <person name="Maus I."/>
            <person name="Zhu X."/>
            <person name="Kougias P.G."/>
            <person name="Basile A."/>
            <person name="Luo G."/>
            <person name="Schluter A."/>
            <person name="Konstantinidis K.T."/>
            <person name="Angelidaki I."/>
        </authorList>
    </citation>
    <scope>NUCLEOTIDE SEQUENCE [LARGE SCALE GENOMIC DNA]</scope>
    <source>
        <strain evidence="2">AS06rmzACSIP_235</strain>
    </source>
</reference>
<gene>
    <name evidence="2" type="ORF">GX570_00770</name>
</gene>
<dbReference type="InterPro" id="IPR048496">
    <property type="entry name" value="DUF1846_N"/>
</dbReference>
<feature type="domain" description="DUF1846" evidence="1">
    <location>
        <begin position="5"/>
        <end position="329"/>
    </location>
</feature>
<dbReference type="AlphaFoldDB" id="A0A847H9C4"/>
<feature type="non-terminal residue" evidence="2">
    <location>
        <position position="331"/>
    </location>
</feature>
<dbReference type="Pfam" id="PF08903">
    <property type="entry name" value="DUF1846"/>
    <property type="match status" value="1"/>
</dbReference>
<dbReference type="Proteomes" id="UP000523614">
    <property type="component" value="Unassembled WGS sequence"/>
</dbReference>
<evidence type="ECO:0000313" key="3">
    <source>
        <dbReference type="Proteomes" id="UP000523614"/>
    </source>
</evidence>
<dbReference type="Gene3D" id="1.20.1570.10">
    <property type="entry name" value="dip2346 domain like"/>
    <property type="match status" value="1"/>
</dbReference>
<sequence length="331" mass="37681">MPHRIGFDRERYIEMQSEHINARRAEIGGKLYLEMGGKLFDDMHASRVLPGFTPDNKIAMLERLKDDLEIIVCLNAKDLERQKVRADLGIPYEEDTLRLVDVFRERGFLVEHVVMTQLTDDNPIAHAFMDRLQRLGLKVYRHRVIPGYPTDIRRIVSPDGFGVNDYVETTRDLVVVTAPGPGSGKLATCLSQVYHEYQRGGKAGYAKFETFPIWNLPLEHPVNLAYEAATADLDDINVIDPFHLAAYGRQVTSYNRDVEVFPLLRALLETLAGESPYQSPTDMGVNMAGHCISDDEVCRDAARQEIVRRYYKALVEERREDLDDIVSSRIG</sequence>
<dbReference type="Gene3D" id="3.10.630.10">
    <property type="entry name" value="dip2346 domain like"/>
    <property type="match status" value="1"/>
</dbReference>
<evidence type="ECO:0000259" key="1">
    <source>
        <dbReference type="Pfam" id="PF08903"/>
    </source>
</evidence>
<name>A0A847H9C4_9CORY</name>
<evidence type="ECO:0000313" key="2">
    <source>
        <dbReference type="EMBL" id="NLF89875.1"/>
    </source>
</evidence>
<proteinExistence type="predicted"/>
<accession>A0A847H9C4</accession>
<dbReference type="EMBL" id="JAAYYP010000024">
    <property type="protein sequence ID" value="NLF89875.1"/>
    <property type="molecule type" value="Genomic_DNA"/>
</dbReference>
<comment type="caution">
    <text evidence="2">The sequence shown here is derived from an EMBL/GenBank/DDBJ whole genome shotgun (WGS) entry which is preliminary data.</text>
</comment>